<dbReference type="InterPro" id="IPR005227">
    <property type="entry name" value="YqgF"/>
</dbReference>
<keyword evidence="4 5" id="KW-0378">Hydrolase</keyword>
<keyword evidence="2 5" id="KW-0690">Ribosome biogenesis</keyword>
<keyword evidence="3 5" id="KW-0540">Nuclease</keyword>
<dbReference type="HAMAP" id="MF_00651">
    <property type="entry name" value="Nuclease_YqgF"/>
    <property type="match status" value="1"/>
</dbReference>
<dbReference type="EC" id="3.1.-.-" evidence="5"/>
<keyword evidence="1 5" id="KW-0963">Cytoplasm</keyword>
<evidence type="ECO:0000256" key="1">
    <source>
        <dbReference type="ARBA" id="ARBA00022490"/>
    </source>
</evidence>
<comment type="similarity">
    <text evidence="6">Belongs to the UPF0473 family.</text>
</comment>
<evidence type="ECO:0000256" key="5">
    <source>
        <dbReference type="HAMAP-Rule" id="MF_00651"/>
    </source>
</evidence>
<dbReference type="EMBL" id="JABBVZ010000024">
    <property type="protein sequence ID" value="NMP22481.1"/>
    <property type="molecule type" value="Genomic_DNA"/>
</dbReference>
<keyword evidence="9" id="KW-1185">Reference proteome</keyword>
<comment type="function">
    <text evidence="5">Could be a nuclease involved in processing of the 5'-end of pre-16S rRNA.</text>
</comment>
<dbReference type="HAMAP" id="MF_01448">
    <property type="entry name" value="UPF0473"/>
    <property type="match status" value="1"/>
</dbReference>
<comment type="caution">
    <text evidence="8">The sequence shown here is derived from an EMBL/GenBank/DDBJ whole genome shotgun (WGS) entry which is preliminary data.</text>
</comment>
<dbReference type="SUPFAM" id="SSF53098">
    <property type="entry name" value="Ribonuclease H-like"/>
    <property type="match status" value="1"/>
</dbReference>
<dbReference type="AlphaFoldDB" id="A0A7Y0L4F1"/>
<feature type="domain" description="YqgF/RNase H-like" evidence="7">
    <location>
        <begin position="3"/>
        <end position="103"/>
    </location>
</feature>
<dbReference type="InterPro" id="IPR009711">
    <property type="entry name" value="UPF0473"/>
</dbReference>
<accession>A0A7Y0L4F1</accession>
<evidence type="ECO:0000256" key="6">
    <source>
        <dbReference type="HAMAP-Rule" id="MF_01448"/>
    </source>
</evidence>
<dbReference type="Proteomes" id="UP000533476">
    <property type="component" value="Unassembled WGS sequence"/>
</dbReference>
<organism evidence="8 9">
    <name type="scientific">Sulfobacillus harzensis</name>
    <dbReference type="NCBI Taxonomy" id="2729629"/>
    <lineage>
        <taxon>Bacteria</taxon>
        <taxon>Bacillati</taxon>
        <taxon>Bacillota</taxon>
        <taxon>Clostridia</taxon>
        <taxon>Eubacteriales</taxon>
        <taxon>Clostridiales Family XVII. Incertae Sedis</taxon>
        <taxon>Sulfobacillus</taxon>
    </lineage>
</organism>
<protein>
    <recommendedName>
        <fullName evidence="5 6">Multifunctional fusion protein</fullName>
    </recommendedName>
    <domain>
        <recommendedName>
            <fullName evidence="5">Putative pre-16S rRNA nuclease</fullName>
            <ecNumber evidence="5">3.1.-.-</ecNumber>
        </recommendedName>
    </domain>
    <domain>
        <recommendedName>
            <fullName evidence="6">UPF0473 protein HIJ39_08960</fullName>
        </recommendedName>
    </domain>
</protein>
<comment type="subcellular location">
    <subcellularLocation>
        <location evidence="5">Cytoplasm</location>
    </subcellularLocation>
</comment>
<comment type="similarity">
    <text evidence="5">Belongs to the YqgF HJR family.</text>
</comment>
<dbReference type="Pfam" id="PF03652">
    <property type="entry name" value="RuvX"/>
    <property type="match status" value="1"/>
</dbReference>
<dbReference type="PANTHER" id="PTHR33317:SF4">
    <property type="entry name" value="POLYNUCLEOTIDYL TRANSFERASE, RIBONUCLEASE H-LIKE SUPERFAMILY PROTEIN"/>
    <property type="match status" value="1"/>
</dbReference>
<dbReference type="SMART" id="SM00732">
    <property type="entry name" value="YqgFc"/>
    <property type="match status" value="1"/>
</dbReference>
<dbReference type="GO" id="GO:0016788">
    <property type="term" value="F:hydrolase activity, acting on ester bonds"/>
    <property type="evidence" value="ECO:0007669"/>
    <property type="project" value="UniProtKB-UniRule"/>
</dbReference>
<evidence type="ECO:0000256" key="2">
    <source>
        <dbReference type="ARBA" id="ARBA00022517"/>
    </source>
</evidence>
<evidence type="ECO:0000313" key="8">
    <source>
        <dbReference type="EMBL" id="NMP22481.1"/>
    </source>
</evidence>
<dbReference type="NCBIfam" id="TIGR00250">
    <property type="entry name" value="RNAse_H_YqgF"/>
    <property type="match status" value="1"/>
</dbReference>
<evidence type="ECO:0000256" key="3">
    <source>
        <dbReference type="ARBA" id="ARBA00022722"/>
    </source>
</evidence>
<evidence type="ECO:0000259" key="7">
    <source>
        <dbReference type="SMART" id="SM00732"/>
    </source>
</evidence>
<dbReference type="GO" id="GO:0005829">
    <property type="term" value="C:cytosol"/>
    <property type="evidence" value="ECO:0007669"/>
    <property type="project" value="TreeGrafter"/>
</dbReference>
<name>A0A7Y0L4F1_9FIRM</name>
<dbReference type="Gene3D" id="3.30.420.140">
    <property type="entry name" value="YqgF/RNase H-like domain"/>
    <property type="match status" value="1"/>
</dbReference>
<dbReference type="CDD" id="cd16964">
    <property type="entry name" value="YqgF"/>
    <property type="match status" value="1"/>
</dbReference>
<evidence type="ECO:0000313" key="9">
    <source>
        <dbReference type="Proteomes" id="UP000533476"/>
    </source>
</evidence>
<dbReference type="Pfam" id="PF06949">
    <property type="entry name" value="DUF1292"/>
    <property type="match status" value="1"/>
</dbReference>
<reference evidence="8 9" key="1">
    <citation type="submission" date="2020-04" db="EMBL/GenBank/DDBJ databases">
        <authorList>
            <person name="Zhang R."/>
            <person name="Schippers A."/>
        </authorList>
    </citation>
    <scope>NUCLEOTIDE SEQUENCE [LARGE SCALE GENOMIC DNA]</scope>
    <source>
        <strain evidence="8 9">DSM 109850</strain>
    </source>
</reference>
<gene>
    <name evidence="8" type="primary">ruvX</name>
    <name evidence="8" type="ORF">HIJ39_08960</name>
</gene>
<dbReference type="GO" id="GO:0000967">
    <property type="term" value="P:rRNA 5'-end processing"/>
    <property type="evidence" value="ECO:0007669"/>
    <property type="project" value="UniProtKB-UniRule"/>
</dbReference>
<dbReference type="InterPro" id="IPR012337">
    <property type="entry name" value="RNaseH-like_sf"/>
</dbReference>
<dbReference type="InterPro" id="IPR037027">
    <property type="entry name" value="YqgF/RNaseH-like_dom_sf"/>
</dbReference>
<evidence type="ECO:0000256" key="4">
    <source>
        <dbReference type="ARBA" id="ARBA00022801"/>
    </source>
</evidence>
<sequence>MAERIMGLDVGDKWIGVAVSDETGLIANALKPVRRQNLPSDLEQIAQLADVWNVGQIVVGLPLNMNATVGPQAQKTLNFVDRLKRMVPVPVSTWDERLTTQQAERILIQQEVRRENRKAVIDGVAASLILQAYLDHARMVRTREETHMADDKDFEAGFSEEEDEIITLTDDEGKEHEFVVVDVIEVNQKEYAILLPIDTEEDEEAEAVILRLEKDADGDDVLVDIESEEEWEQVAQAYEELLDDEGEE</sequence>
<proteinExistence type="inferred from homology"/>
<dbReference type="GO" id="GO:0004518">
    <property type="term" value="F:nuclease activity"/>
    <property type="evidence" value="ECO:0007669"/>
    <property type="project" value="UniProtKB-KW"/>
</dbReference>
<dbReference type="InterPro" id="IPR006641">
    <property type="entry name" value="YqgF/RNaseH-like_dom"/>
</dbReference>
<dbReference type="PANTHER" id="PTHR33317">
    <property type="entry name" value="POLYNUCLEOTIDYL TRANSFERASE, RIBONUCLEASE H-LIKE SUPERFAMILY PROTEIN"/>
    <property type="match status" value="1"/>
</dbReference>